<gene>
    <name evidence="1" type="ORF">V6N12_051547</name>
</gene>
<accession>A0ABR2GFQ3</accession>
<protein>
    <submittedName>
        <fullName evidence="1">Uncharacterized protein</fullName>
    </submittedName>
</protein>
<proteinExistence type="predicted"/>
<organism evidence="1 2">
    <name type="scientific">Hibiscus sabdariffa</name>
    <name type="common">roselle</name>
    <dbReference type="NCBI Taxonomy" id="183260"/>
    <lineage>
        <taxon>Eukaryota</taxon>
        <taxon>Viridiplantae</taxon>
        <taxon>Streptophyta</taxon>
        <taxon>Embryophyta</taxon>
        <taxon>Tracheophyta</taxon>
        <taxon>Spermatophyta</taxon>
        <taxon>Magnoliopsida</taxon>
        <taxon>eudicotyledons</taxon>
        <taxon>Gunneridae</taxon>
        <taxon>Pentapetalae</taxon>
        <taxon>rosids</taxon>
        <taxon>malvids</taxon>
        <taxon>Malvales</taxon>
        <taxon>Malvaceae</taxon>
        <taxon>Malvoideae</taxon>
        <taxon>Hibiscus</taxon>
    </lineage>
</organism>
<evidence type="ECO:0000313" key="2">
    <source>
        <dbReference type="Proteomes" id="UP001472677"/>
    </source>
</evidence>
<sequence length="141" mass="14888">MYISRHVTFNEHVFPCSNIAASSPTIPSDHLSNPLLVSQNGASADISPSTSSPFAQPGTITITINSNNTVDHTIDNIDEVIMIHTYTTTDAPLHALHEADNIELPTISDAPNDVADNIDGAFCPTVPSLSSPNAELPSPSV</sequence>
<comment type="caution">
    <text evidence="1">The sequence shown here is derived from an EMBL/GenBank/DDBJ whole genome shotgun (WGS) entry which is preliminary data.</text>
</comment>
<evidence type="ECO:0000313" key="1">
    <source>
        <dbReference type="EMBL" id="KAK8601719.1"/>
    </source>
</evidence>
<dbReference type="Proteomes" id="UP001472677">
    <property type="component" value="Unassembled WGS sequence"/>
</dbReference>
<name>A0ABR2GFQ3_9ROSI</name>
<dbReference type="EMBL" id="JBBPBM010000001">
    <property type="protein sequence ID" value="KAK8601719.1"/>
    <property type="molecule type" value="Genomic_DNA"/>
</dbReference>
<keyword evidence="2" id="KW-1185">Reference proteome</keyword>
<reference evidence="1 2" key="1">
    <citation type="journal article" date="2024" name="G3 (Bethesda)">
        <title>Genome assembly of Hibiscus sabdariffa L. provides insights into metabolisms of medicinal natural products.</title>
        <authorList>
            <person name="Kim T."/>
        </authorList>
    </citation>
    <scope>NUCLEOTIDE SEQUENCE [LARGE SCALE GENOMIC DNA]</scope>
    <source>
        <strain evidence="1">TK-2024</strain>
        <tissue evidence="1">Old leaves</tissue>
    </source>
</reference>